<evidence type="ECO:0000313" key="2">
    <source>
        <dbReference type="EMBL" id="PPJ61309.1"/>
    </source>
</evidence>
<organism evidence="2 3">
    <name type="scientific">Cercospora berteroae</name>
    <dbReference type="NCBI Taxonomy" id="357750"/>
    <lineage>
        <taxon>Eukaryota</taxon>
        <taxon>Fungi</taxon>
        <taxon>Dikarya</taxon>
        <taxon>Ascomycota</taxon>
        <taxon>Pezizomycotina</taxon>
        <taxon>Dothideomycetes</taxon>
        <taxon>Dothideomycetidae</taxon>
        <taxon>Mycosphaerellales</taxon>
        <taxon>Mycosphaerellaceae</taxon>
        <taxon>Cercospora</taxon>
    </lineage>
</organism>
<feature type="compositionally biased region" description="Basic and acidic residues" evidence="1">
    <location>
        <begin position="70"/>
        <end position="83"/>
    </location>
</feature>
<feature type="compositionally biased region" description="Basic and acidic residues" evidence="1">
    <location>
        <begin position="176"/>
        <end position="186"/>
    </location>
</feature>
<feature type="region of interest" description="Disordered" evidence="1">
    <location>
        <begin position="176"/>
        <end position="196"/>
    </location>
</feature>
<dbReference type="Proteomes" id="UP000237631">
    <property type="component" value="Unassembled WGS sequence"/>
</dbReference>
<dbReference type="EMBL" id="PNEN01000068">
    <property type="protein sequence ID" value="PPJ61309.1"/>
    <property type="molecule type" value="Genomic_DNA"/>
</dbReference>
<feature type="compositionally biased region" description="Polar residues" evidence="1">
    <location>
        <begin position="50"/>
        <end position="69"/>
    </location>
</feature>
<name>A0A2S6CNL3_9PEZI</name>
<sequence length="246" mass="26145">MHIEINKLTSAAALDQTYKESTTNPTKMADALKNAGQQAQSGAQSAGQSVQNTAQSATNNGTDQWSQMSEEQKKQTFDALPEDQKHNKTYTEWIKEGYQHQKENWMPWIEDVYLRWFTNDNKASYATKDTLGKTKVTGIDQVDTLQDGVNNLVSGQVGQGGLLQPVGDAVSKEGVNRAERGGKDNDGSYGGAASSVTDPVVNNAKAAGQSVSNGAQGAGSYVKSAGGYVGGMFGGNKNENEAAGQK</sequence>
<feature type="compositionally biased region" description="Low complexity" evidence="1">
    <location>
        <begin position="35"/>
        <end position="49"/>
    </location>
</feature>
<reference evidence="3" key="1">
    <citation type="journal article" date="2017" name="bioRxiv">
        <title>Conservation of a gene cluster reveals novel cercosporin biosynthetic mechanisms and extends production to the genus Colletotrichum.</title>
        <authorList>
            <person name="de Jonge R."/>
            <person name="Ebert M.K."/>
            <person name="Huitt-Roehl C.R."/>
            <person name="Pal P."/>
            <person name="Suttle J.C."/>
            <person name="Spanner R.E."/>
            <person name="Neubauer J.D."/>
            <person name="Jurick W.M.II."/>
            <person name="Stott K.A."/>
            <person name="Secor G.A."/>
            <person name="Thomma B.P.H.J."/>
            <person name="Van de Peer Y."/>
            <person name="Townsend C.A."/>
            <person name="Bolton M.D."/>
        </authorList>
    </citation>
    <scope>NUCLEOTIDE SEQUENCE [LARGE SCALE GENOMIC DNA]</scope>
    <source>
        <strain evidence="3">CBS538.71</strain>
    </source>
</reference>
<protein>
    <submittedName>
        <fullName evidence="2">Uncharacterized protein</fullName>
    </submittedName>
</protein>
<feature type="region of interest" description="Disordered" evidence="1">
    <location>
        <begin position="33"/>
        <end position="83"/>
    </location>
</feature>
<dbReference type="OrthoDB" id="3001700at2759"/>
<keyword evidence="3" id="KW-1185">Reference proteome</keyword>
<accession>A0A2S6CNL3</accession>
<evidence type="ECO:0000256" key="1">
    <source>
        <dbReference type="SAM" id="MobiDB-lite"/>
    </source>
</evidence>
<evidence type="ECO:0000313" key="3">
    <source>
        <dbReference type="Proteomes" id="UP000237631"/>
    </source>
</evidence>
<gene>
    <name evidence="2" type="ORF">CBER1_05106</name>
</gene>
<comment type="caution">
    <text evidence="2">The sequence shown here is derived from an EMBL/GenBank/DDBJ whole genome shotgun (WGS) entry which is preliminary data.</text>
</comment>
<dbReference type="AlphaFoldDB" id="A0A2S6CNL3"/>
<dbReference type="STRING" id="357750.A0A2S6CNL3"/>
<proteinExistence type="predicted"/>